<reference evidence="1 2" key="1">
    <citation type="submission" date="2015-01" db="EMBL/GenBank/DDBJ databases">
        <title>Evolution of Trichinella species and genotypes.</title>
        <authorList>
            <person name="Korhonen P.K."/>
            <person name="Edoardo P."/>
            <person name="Giuseppe L.R."/>
            <person name="Gasser R.B."/>
        </authorList>
    </citation>
    <scope>NUCLEOTIDE SEQUENCE [LARGE SCALE GENOMIC DNA]</scope>
    <source>
        <strain evidence="1">ISS1980</strain>
    </source>
</reference>
<dbReference type="Proteomes" id="UP000054843">
    <property type="component" value="Unassembled WGS sequence"/>
</dbReference>
<keyword evidence="2" id="KW-1185">Reference proteome</keyword>
<sequence>MGPHETEKILEQSQSAKQRILKRRISTGQETIEEMLRIISHHGITNENHSEILFIAYQDG</sequence>
<name>A0A0V1LXG4_9BILA</name>
<dbReference type="AlphaFoldDB" id="A0A0V1LXG4"/>
<gene>
    <name evidence="1" type="ORF">T10_9248</name>
</gene>
<organism evidence="1 2">
    <name type="scientific">Trichinella papuae</name>
    <dbReference type="NCBI Taxonomy" id="268474"/>
    <lineage>
        <taxon>Eukaryota</taxon>
        <taxon>Metazoa</taxon>
        <taxon>Ecdysozoa</taxon>
        <taxon>Nematoda</taxon>
        <taxon>Enoplea</taxon>
        <taxon>Dorylaimia</taxon>
        <taxon>Trichinellida</taxon>
        <taxon>Trichinellidae</taxon>
        <taxon>Trichinella</taxon>
    </lineage>
</organism>
<proteinExistence type="predicted"/>
<dbReference type="EMBL" id="JYDO01001363">
    <property type="protein sequence ID" value="KRZ64208.1"/>
    <property type="molecule type" value="Genomic_DNA"/>
</dbReference>
<accession>A0A0V1LXG4</accession>
<evidence type="ECO:0000313" key="1">
    <source>
        <dbReference type="EMBL" id="KRZ64208.1"/>
    </source>
</evidence>
<protein>
    <submittedName>
        <fullName evidence="1">Uncharacterized protein</fullName>
    </submittedName>
</protein>
<evidence type="ECO:0000313" key="2">
    <source>
        <dbReference type="Proteomes" id="UP000054843"/>
    </source>
</evidence>
<comment type="caution">
    <text evidence="1">The sequence shown here is derived from an EMBL/GenBank/DDBJ whole genome shotgun (WGS) entry which is preliminary data.</text>
</comment>